<dbReference type="OrthoDB" id="5125733at2759"/>
<evidence type="ECO:0000313" key="3">
    <source>
        <dbReference type="Proteomes" id="UP000696573"/>
    </source>
</evidence>
<protein>
    <recommendedName>
        <fullName evidence="1">Heterokaryon incompatibility domain-containing protein</fullName>
    </recommendedName>
</protein>
<name>A0A9N9VYX8_9HYPO</name>
<accession>A0A9N9VYX8</accession>
<comment type="caution">
    <text evidence="2">The sequence shown here is derived from an EMBL/GenBank/DDBJ whole genome shotgun (WGS) entry which is preliminary data.</text>
</comment>
<reference evidence="2" key="1">
    <citation type="submission" date="2021-10" db="EMBL/GenBank/DDBJ databases">
        <authorList>
            <person name="Piombo E."/>
        </authorList>
    </citation>
    <scope>NUCLEOTIDE SEQUENCE</scope>
</reference>
<dbReference type="InterPro" id="IPR010730">
    <property type="entry name" value="HET"/>
</dbReference>
<evidence type="ECO:0000313" key="2">
    <source>
        <dbReference type="EMBL" id="CAH0034497.1"/>
    </source>
</evidence>
<evidence type="ECO:0000259" key="1">
    <source>
        <dbReference type="Pfam" id="PF06985"/>
    </source>
</evidence>
<sequence>MWLVTLRRPDTRFGSFLRAYLLGTEEEQLVLDWVNELEDHIDGATPNAQVVLYADEGLRKTLPANENVPKTSTVPRRLIEITKFTSTPTLRLIATNASQKRPYTALSYCWGGDQKLKLLQQNIVSLSTDIPYSSLPCTIRDAVNVSAELGFEHIWVDALCIIQDSGQDKMEEISRMGEIYEQAALTISAARAKAVNEGFLQTRYIPGERGFRIPYLCKNGKIGSAIFWKGREPGFWDPIHQRAWCLQESILSPRVLEFGARNTRWHCVRHCAQNRNEDSSPESDGWIGDSRIFTRHHMSSRLVQGMDWAALEDPDVFTSMWESLIMHYTCRGIGYQEDRLLAVSAIARKMGHIAQKKYMAGLWQEDLTLMMWKPSDAKQSHNNGEIRPGTYVAPSWSWASIGRAVEFPNTTLLHGLKIVDVEIKTRIPSDEFSAVVSATLTIRTLAVPCRFKHASTTLWSHDLQRELEVFVEFDLGDQYALDVQDDGEGLLAWISTQGGLVLKKHANGVSHSRVGVFSEHFRFEFSECDRKEMEVVIT</sequence>
<dbReference type="PANTHER" id="PTHR33112">
    <property type="entry name" value="DOMAIN PROTEIN, PUTATIVE-RELATED"/>
    <property type="match status" value="1"/>
</dbReference>
<dbReference type="PANTHER" id="PTHR33112:SF16">
    <property type="entry name" value="HETEROKARYON INCOMPATIBILITY DOMAIN-CONTAINING PROTEIN"/>
    <property type="match status" value="1"/>
</dbReference>
<keyword evidence="3" id="KW-1185">Reference proteome</keyword>
<dbReference type="Proteomes" id="UP000696573">
    <property type="component" value="Unassembled WGS sequence"/>
</dbReference>
<organism evidence="2 3">
    <name type="scientific">Clonostachys rhizophaga</name>
    <dbReference type="NCBI Taxonomy" id="160324"/>
    <lineage>
        <taxon>Eukaryota</taxon>
        <taxon>Fungi</taxon>
        <taxon>Dikarya</taxon>
        <taxon>Ascomycota</taxon>
        <taxon>Pezizomycotina</taxon>
        <taxon>Sordariomycetes</taxon>
        <taxon>Hypocreomycetidae</taxon>
        <taxon>Hypocreales</taxon>
        <taxon>Bionectriaceae</taxon>
        <taxon>Clonostachys</taxon>
    </lineage>
</organism>
<proteinExistence type="predicted"/>
<gene>
    <name evidence="2" type="ORF">CRHIZ90672A_00009300</name>
</gene>
<dbReference type="EMBL" id="CABFNQ020000750">
    <property type="protein sequence ID" value="CAH0034497.1"/>
    <property type="molecule type" value="Genomic_DNA"/>
</dbReference>
<feature type="domain" description="Heterokaryon incompatibility" evidence="1">
    <location>
        <begin position="103"/>
        <end position="248"/>
    </location>
</feature>
<dbReference type="AlphaFoldDB" id="A0A9N9VYX8"/>
<dbReference type="Pfam" id="PF06985">
    <property type="entry name" value="HET"/>
    <property type="match status" value="1"/>
</dbReference>